<dbReference type="Proteomes" id="UP000887013">
    <property type="component" value="Unassembled WGS sequence"/>
</dbReference>
<evidence type="ECO:0000313" key="1">
    <source>
        <dbReference type="EMBL" id="GFS96496.1"/>
    </source>
</evidence>
<sequence length="114" mass="12556">MTDPELCSFPALPHILPFFSAGPLSIVVIQHGSGAPAHRTGVVLPHVFHQTMHAKSMFTHGGSRPHHRLQTDRTLVGRFEGGRRSVARVHIIHQRLIKRHLSIQGLGAVFVPSI</sequence>
<dbReference type="AlphaFoldDB" id="A0A8X6N683"/>
<evidence type="ECO:0000313" key="2">
    <source>
        <dbReference type="Proteomes" id="UP000887013"/>
    </source>
</evidence>
<protein>
    <submittedName>
        <fullName evidence="1">Uncharacterized protein</fullName>
    </submittedName>
</protein>
<organism evidence="1 2">
    <name type="scientific">Nephila pilipes</name>
    <name type="common">Giant wood spider</name>
    <name type="synonym">Nephila maculata</name>
    <dbReference type="NCBI Taxonomy" id="299642"/>
    <lineage>
        <taxon>Eukaryota</taxon>
        <taxon>Metazoa</taxon>
        <taxon>Ecdysozoa</taxon>
        <taxon>Arthropoda</taxon>
        <taxon>Chelicerata</taxon>
        <taxon>Arachnida</taxon>
        <taxon>Araneae</taxon>
        <taxon>Araneomorphae</taxon>
        <taxon>Entelegynae</taxon>
        <taxon>Araneoidea</taxon>
        <taxon>Nephilidae</taxon>
        <taxon>Nephila</taxon>
    </lineage>
</organism>
<dbReference type="EMBL" id="BMAW01005901">
    <property type="protein sequence ID" value="GFS96496.1"/>
    <property type="molecule type" value="Genomic_DNA"/>
</dbReference>
<name>A0A8X6N683_NEPPI</name>
<reference evidence="1" key="1">
    <citation type="submission" date="2020-08" db="EMBL/GenBank/DDBJ databases">
        <title>Multicomponent nature underlies the extraordinary mechanical properties of spider dragline silk.</title>
        <authorList>
            <person name="Kono N."/>
            <person name="Nakamura H."/>
            <person name="Mori M."/>
            <person name="Yoshida Y."/>
            <person name="Ohtoshi R."/>
            <person name="Malay A.D."/>
            <person name="Moran D.A.P."/>
            <person name="Tomita M."/>
            <person name="Numata K."/>
            <person name="Arakawa K."/>
        </authorList>
    </citation>
    <scope>NUCLEOTIDE SEQUENCE</scope>
</reference>
<comment type="caution">
    <text evidence="1">The sequence shown here is derived from an EMBL/GenBank/DDBJ whole genome shotgun (WGS) entry which is preliminary data.</text>
</comment>
<proteinExistence type="predicted"/>
<accession>A0A8X6N683</accession>
<keyword evidence="2" id="KW-1185">Reference proteome</keyword>
<gene>
    <name evidence="1" type="ORF">NPIL_397931</name>
</gene>